<keyword evidence="3" id="KW-1185">Reference proteome</keyword>
<comment type="caution">
    <text evidence="2">The sequence shown here is derived from an EMBL/GenBank/DDBJ whole genome shotgun (WGS) entry which is preliminary data.</text>
</comment>
<name>A0ABN0WIB2_9BACI</name>
<evidence type="ECO:0000256" key="1">
    <source>
        <dbReference type="SAM" id="MobiDB-lite"/>
    </source>
</evidence>
<feature type="region of interest" description="Disordered" evidence="1">
    <location>
        <begin position="46"/>
        <end position="69"/>
    </location>
</feature>
<accession>A0ABN0WIB2</accession>
<dbReference type="RefSeq" id="WP_343800908.1">
    <property type="nucleotide sequence ID" value="NZ_BAAADJ010000055.1"/>
</dbReference>
<dbReference type="InterPro" id="IPR025953">
    <property type="entry name" value="YlbD_coat"/>
</dbReference>
<dbReference type="Proteomes" id="UP001500782">
    <property type="component" value="Unassembled WGS sequence"/>
</dbReference>
<evidence type="ECO:0000313" key="3">
    <source>
        <dbReference type="Proteomes" id="UP001500782"/>
    </source>
</evidence>
<dbReference type="Pfam" id="PF14071">
    <property type="entry name" value="YlbD_coat"/>
    <property type="match status" value="1"/>
</dbReference>
<organism evidence="2 3">
    <name type="scientific">Bacillus carboniphilus</name>
    <dbReference type="NCBI Taxonomy" id="86663"/>
    <lineage>
        <taxon>Bacteria</taxon>
        <taxon>Bacillati</taxon>
        <taxon>Bacillota</taxon>
        <taxon>Bacilli</taxon>
        <taxon>Bacillales</taxon>
        <taxon>Bacillaceae</taxon>
        <taxon>Bacillus</taxon>
    </lineage>
</organism>
<protein>
    <submittedName>
        <fullName evidence="2">YlbD family protein</fullName>
    </submittedName>
</protein>
<sequence>MSKKLHPSVQKFKEFVKKNPHLINEVKQGTSTWQELYEEWYLLGEDDSRWGSSSSNDGGKKEEKSSESDGEIVGLIWNRLKKMDPNQLQSHISSLSEAIGAVQGILSQFQGNKNAPKSGSSGPSNPFSFRKD</sequence>
<feature type="region of interest" description="Disordered" evidence="1">
    <location>
        <begin position="110"/>
        <end position="132"/>
    </location>
</feature>
<reference evidence="2 3" key="1">
    <citation type="journal article" date="2019" name="Int. J. Syst. Evol. Microbiol.">
        <title>The Global Catalogue of Microorganisms (GCM) 10K type strain sequencing project: providing services to taxonomists for standard genome sequencing and annotation.</title>
        <authorList>
            <consortium name="The Broad Institute Genomics Platform"/>
            <consortium name="The Broad Institute Genome Sequencing Center for Infectious Disease"/>
            <person name="Wu L."/>
            <person name="Ma J."/>
        </authorList>
    </citation>
    <scope>NUCLEOTIDE SEQUENCE [LARGE SCALE GENOMIC DNA]</scope>
    <source>
        <strain evidence="2 3">JCM 9731</strain>
    </source>
</reference>
<gene>
    <name evidence="2" type="ORF">GCM10008967_31370</name>
</gene>
<evidence type="ECO:0000313" key="2">
    <source>
        <dbReference type="EMBL" id="GAA0338814.1"/>
    </source>
</evidence>
<feature type="compositionally biased region" description="Basic and acidic residues" evidence="1">
    <location>
        <begin position="58"/>
        <end position="67"/>
    </location>
</feature>
<feature type="compositionally biased region" description="Low complexity" evidence="1">
    <location>
        <begin position="118"/>
        <end position="132"/>
    </location>
</feature>
<dbReference type="EMBL" id="BAAADJ010000055">
    <property type="protein sequence ID" value="GAA0338814.1"/>
    <property type="molecule type" value="Genomic_DNA"/>
</dbReference>
<proteinExistence type="predicted"/>